<organism evidence="3 4">
    <name type="scientific">Cecembia rubra</name>
    <dbReference type="NCBI Taxonomy" id="1485585"/>
    <lineage>
        <taxon>Bacteria</taxon>
        <taxon>Pseudomonadati</taxon>
        <taxon>Bacteroidota</taxon>
        <taxon>Cytophagia</taxon>
        <taxon>Cytophagales</taxon>
        <taxon>Cyclobacteriaceae</taxon>
        <taxon>Cecembia</taxon>
    </lineage>
</organism>
<evidence type="ECO:0000313" key="3">
    <source>
        <dbReference type="EMBL" id="PSL07591.1"/>
    </source>
</evidence>
<dbReference type="InterPro" id="IPR000683">
    <property type="entry name" value="Gfo/Idh/MocA-like_OxRdtase_N"/>
</dbReference>
<keyword evidence="4" id="KW-1185">Reference proteome</keyword>
<dbReference type="GO" id="GO:0000166">
    <property type="term" value="F:nucleotide binding"/>
    <property type="evidence" value="ECO:0007669"/>
    <property type="project" value="InterPro"/>
</dbReference>
<dbReference type="AlphaFoldDB" id="A0A2P8EDQ8"/>
<evidence type="ECO:0000259" key="2">
    <source>
        <dbReference type="Pfam" id="PF22725"/>
    </source>
</evidence>
<dbReference type="Pfam" id="PF22725">
    <property type="entry name" value="GFO_IDH_MocA_C3"/>
    <property type="match status" value="1"/>
</dbReference>
<feature type="domain" description="GFO/IDH/MocA-like oxidoreductase" evidence="2">
    <location>
        <begin position="131"/>
        <end position="254"/>
    </location>
</feature>
<dbReference type="RefSeq" id="WP_106565662.1">
    <property type="nucleotide sequence ID" value="NZ_JAUVYL010000036.1"/>
</dbReference>
<dbReference type="EMBL" id="PYGF01000001">
    <property type="protein sequence ID" value="PSL07591.1"/>
    <property type="molecule type" value="Genomic_DNA"/>
</dbReference>
<gene>
    <name evidence="3" type="ORF">CLV48_101523</name>
</gene>
<proteinExistence type="predicted"/>
<dbReference type="Gene3D" id="3.40.50.720">
    <property type="entry name" value="NAD(P)-binding Rossmann-like Domain"/>
    <property type="match status" value="1"/>
</dbReference>
<dbReference type="SUPFAM" id="SSF51735">
    <property type="entry name" value="NAD(P)-binding Rossmann-fold domains"/>
    <property type="match status" value="1"/>
</dbReference>
<evidence type="ECO:0000259" key="1">
    <source>
        <dbReference type="Pfam" id="PF01408"/>
    </source>
</evidence>
<name>A0A2P8EDQ8_9BACT</name>
<dbReference type="InterPro" id="IPR055170">
    <property type="entry name" value="GFO_IDH_MocA-like_dom"/>
</dbReference>
<feature type="domain" description="Gfo/Idh/MocA-like oxidoreductase N-terminal" evidence="1">
    <location>
        <begin position="6"/>
        <end position="122"/>
    </location>
</feature>
<dbReference type="PANTHER" id="PTHR43249:SF1">
    <property type="entry name" value="D-GLUCOSIDE 3-DEHYDROGENASE"/>
    <property type="match status" value="1"/>
</dbReference>
<dbReference type="Pfam" id="PF01408">
    <property type="entry name" value="GFO_IDH_MocA"/>
    <property type="match status" value="1"/>
</dbReference>
<dbReference type="PANTHER" id="PTHR43249">
    <property type="entry name" value="UDP-N-ACETYL-2-AMINO-2-DEOXY-D-GLUCURONATE OXIDASE"/>
    <property type="match status" value="1"/>
</dbReference>
<sequence length="341" mass="37032">MKEKVGIGIIGTGIITGKHIQAINLLENGQLLGLMAYSQANAKEAEQTFGTKVYTDLDAFLSIPGLDLVVICTPSGHHMEYALVAAKAGKHVLIEKPIEVTLEKADLIINSCKSSGVKCGVIFQNRFSQDYIKLKQAVNDGKLGKLLMGNAHINWYRTEEYYNSSNWKGTLSGDGGGAFINQGIHTIDLLLDIMGDVKMVFGKIDSIYHTIEGEDIGAAVLNFKNGALGSITASTALYPGYPERLEIYGSLGSVILEAGKLIAWNIKGEDLQVSSPDFSIVSGSSDPMAIGFQLHLEQYRDIVSAILLDREPLVNGLTARKSLELILTIYKSSKTNEPIFY</sequence>
<reference evidence="3 4" key="1">
    <citation type="submission" date="2018-03" db="EMBL/GenBank/DDBJ databases">
        <title>Genomic Encyclopedia of Archaeal and Bacterial Type Strains, Phase II (KMG-II): from individual species to whole genera.</title>
        <authorList>
            <person name="Goeker M."/>
        </authorList>
    </citation>
    <scope>NUCLEOTIDE SEQUENCE [LARGE SCALE GENOMIC DNA]</scope>
    <source>
        <strain evidence="3 4">DSM 28057</strain>
    </source>
</reference>
<dbReference type="Proteomes" id="UP000240708">
    <property type="component" value="Unassembled WGS sequence"/>
</dbReference>
<evidence type="ECO:0000313" key="4">
    <source>
        <dbReference type="Proteomes" id="UP000240708"/>
    </source>
</evidence>
<dbReference type="InterPro" id="IPR052515">
    <property type="entry name" value="Gfo/Idh/MocA_Oxidoreductase"/>
</dbReference>
<accession>A0A2P8EDQ8</accession>
<protein>
    <submittedName>
        <fullName evidence="3">Putative dehydrogenase</fullName>
    </submittedName>
</protein>
<dbReference type="InterPro" id="IPR036291">
    <property type="entry name" value="NAD(P)-bd_dom_sf"/>
</dbReference>
<comment type="caution">
    <text evidence="3">The sequence shown here is derived from an EMBL/GenBank/DDBJ whole genome shotgun (WGS) entry which is preliminary data.</text>
</comment>
<dbReference type="OrthoDB" id="9795543at2"/>
<dbReference type="Gene3D" id="3.30.360.10">
    <property type="entry name" value="Dihydrodipicolinate Reductase, domain 2"/>
    <property type="match status" value="1"/>
</dbReference>
<dbReference type="SUPFAM" id="SSF55347">
    <property type="entry name" value="Glyceraldehyde-3-phosphate dehydrogenase-like, C-terminal domain"/>
    <property type="match status" value="1"/>
</dbReference>